<evidence type="ECO:0008006" key="3">
    <source>
        <dbReference type="Google" id="ProtNLM"/>
    </source>
</evidence>
<dbReference type="EMBL" id="CP121195">
    <property type="protein sequence ID" value="XBH13306.1"/>
    <property type="molecule type" value="Genomic_DNA"/>
</dbReference>
<evidence type="ECO:0000313" key="1">
    <source>
        <dbReference type="EMBL" id="XBH09870.1"/>
    </source>
</evidence>
<accession>A0AAU7CXP3</accession>
<dbReference type="AlphaFoldDB" id="A0AAU7D8Z2"/>
<evidence type="ECO:0000313" key="2">
    <source>
        <dbReference type="EMBL" id="XBH13306.1"/>
    </source>
</evidence>
<accession>A0AAU7D8Z2</accession>
<proteinExistence type="predicted"/>
<reference evidence="2" key="1">
    <citation type="submission" date="2023-03" db="EMBL/GenBank/DDBJ databases">
        <title>Edaphobacter sp.</title>
        <authorList>
            <person name="Huber K.J."/>
            <person name="Papendorf J."/>
            <person name="Pilke C."/>
            <person name="Bunk B."/>
            <person name="Sproeer C."/>
            <person name="Pester M."/>
        </authorList>
    </citation>
    <scope>NUCLEOTIDE SEQUENCE</scope>
    <source>
        <strain evidence="1">DSM 109919</strain>
        <strain evidence="2">DSM 109920</strain>
    </source>
</reference>
<dbReference type="RefSeq" id="WP_348267379.1">
    <property type="nucleotide sequence ID" value="NZ_CP121194.1"/>
</dbReference>
<name>A0AAU7D8Z2_9BACT</name>
<dbReference type="EMBL" id="CP121194">
    <property type="protein sequence ID" value="XBH09870.1"/>
    <property type="molecule type" value="Genomic_DNA"/>
</dbReference>
<protein>
    <recommendedName>
        <fullName evidence="3">Antitoxin</fullName>
    </recommendedName>
</protein>
<organism evidence="2">
    <name type="scientific">Edaphobacter paludis</name>
    <dbReference type="NCBI Taxonomy" id="3035702"/>
    <lineage>
        <taxon>Bacteria</taxon>
        <taxon>Pseudomonadati</taxon>
        <taxon>Acidobacteriota</taxon>
        <taxon>Terriglobia</taxon>
        <taxon>Terriglobales</taxon>
        <taxon>Acidobacteriaceae</taxon>
        <taxon>Edaphobacter</taxon>
    </lineage>
</organism>
<dbReference type="KEGG" id="epl:P4G45_15490"/>
<gene>
    <name evidence="1" type="ORF">P4G45_15490</name>
    <name evidence="2" type="ORF">P8936_16700</name>
</gene>
<sequence length="102" mass="11684">MVEKEIGRPRFSSEKEEAEWWDKNPEYILQQFKRAAGEGRLGHGTAMREMAARQAAKSTTIRLDPDDLLLAKAQAEKKGLRYQTYLKMLIHEALGKEAHTGR</sequence>